<gene>
    <name evidence="2" type="ORF">C2S_10908</name>
</gene>
<dbReference type="AlphaFoldDB" id="A0A9Q9RXG6"/>
<dbReference type="Proteomes" id="UP000760494">
    <property type="component" value="Unassembled WGS sequence"/>
</dbReference>
<comment type="caution">
    <text evidence="2">The sequence shown here is derived from an EMBL/GenBank/DDBJ whole genome shotgun (WGS) entry which is preliminary data.</text>
</comment>
<feature type="compositionally biased region" description="Basic and acidic residues" evidence="1">
    <location>
        <begin position="110"/>
        <end position="119"/>
    </location>
</feature>
<reference evidence="2" key="1">
    <citation type="submission" date="2019-05" db="EMBL/GenBank/DDBJ databases">
        <authorList>
            <person name="Piombo E."/>
        </authorList>
    </citation>
    <scope>NUCLEOTIDE SEQUENCE</scope>
    <source>
        <strain evidence="2">C2S</strain>
    </source>
</reference>
<sequence length="119" mass="13692">MFTSSLPDQNWVLMHHRLYPSREFSLEQPMYRSFALGTIDRKRSKKASRQYSRIGIPTNGSRHLEVEVRTTSNTQVSLKAASDRPDGKIHQASRVRQGKLGFHQAQTESAPEKDDETHR</sequence>
<evidence type="ECO:0000313" key="3">
    <source>
        <dbReference type="Proteomes" id="UP000760494"/>
    </source>
</evidence>
<protein>
    <submittedName>
        <fullName evidence="2">Uncharacterized protein</fullName>
    </submittedName>
</protein>
<name>A0A9Q9RXG6_FUSFU</name>
<evidence type="ECO:0000256" key="1">
    <source>
        <dbReference type="SAM" id="MobiDB-lite"/>
    </source>
</evidence>
<accession>A0A9Q9RXG6</accession>
<evidence type="ECO:0000313" key="2">
    <source>
        <dbReference type="EMBL" id="VTT78189.1"/>
    </source>
</evidence>
<organism evidence="2 3">
    <name type="scientific">Fusarium fujikuroi</name>
    <name type="common">Bakanae and foot rot disease fungus</name>
    <name type="synonym">Gibberella fujikuroi</name>
    <dbReference type="NCBI Taxonomy" id="5127"/>
    <lineage>
        <taxon>Eukaryota</taxon>
        <taxon>Fungi</taxon>
        <taxon>Dikarya</taxon>
        <taxon>Ascomycota</taxon>
        <taxon>Pezizomycotina</taxon>
        <taxon>Sordariomycetes</taxon>
        <taxon>Hypocreomycetidae</taxon>
        <taxon>Hypocreales</taxon>
        <taxon>Nectriaceae</taxon>
        <taxon>Fusarium</taxon>
        <taxon>Fusarium fujikuroi species complex</taxon>
    </lineage>
</organism>
<dbReference type="EMBL" id="CABFJX010000391">
    <property type="protein sequence ID" value="VTT78189.1"/>
    <property type="molecule type" value="Genomic_DNA"/>
</dbReference>
<proteinExistence type="predicted"/>
<feature type="region of interest" description="Disordered" evidence="1">
    <location>
        <begin position="69"/>
        <end position="119"/>
    </location>
</feature>